<dbReference type="Gene3D" id="3.40.950.10">
    <property type="entry name" value="Fe-only Hydrogenase (Larger Subunit), Chain L, domain 3"/>
    <property type="match status" value="1"/>
</dbReference>
<dbReference type="Proteomes" id="UP000516361">
    <property type="component" value="Chromosome"/>
</dbReference>
<feature type="domain" description="2Fe-2S ferredoxin-type" evidence="6">
    <location>
        <begin position="2"/>
        <end position="83"/>
    </location>
</feature>
<dbReference type="SUPFAM" id="SSF54862">
    <property type="entry name" value="4Fe-4S ferredoxins"/>
    <property type="match status" value="1"/>
</dbReference>
<evidence type="ECO:0000256" key="3">
    <source>
        <dbReference type="ARBA" id="ARBA00022737"/>
    </source>
</evidence>
<dbReference type="InParanoid" id="A0A7G1GA86"/>
<dbReference type="InterPro" id="IPR013352">
    <property type="entry name" value="Fe_hydrogenase_subset"/>
</dbReference>
<dbReference type="Gene3D" id="3.30.70.20">
    <property type="match status" value="1"/>
</dbReference>
<dbReference type="InterPro" id="IPR017896">
    <property type="entry name" value="4Fe4S_Fe-S-bd"/>
</dbReference>
<dbReference type="Pfam" id="PF02906">
    <property type="entry name" value="Fe_hyd_lg_C"/>
    <property type="match status" value="1"/>
</dbReference>
<dbReference type="Pfam" id="PF02256">
    <property type="entry name" value="Fe_hyd_SSU"/>
    <property type="match status" value="1"/>
</dbReference>
<keyword evidence="5" id="KW-0411">Iron-sulfur</keyword>
<dbReference type="InterPro" id="IPR049830">
    <property type="entry name" value="HndD"/>
</dbReference>
<dbReference type="NCBIfam" id="TIGR02512">
    <property type="entry name" value="FeFe_hydrog_A"/>
    <property type="match status" value="1"/>
</dbReference>
<dbReference type="InterPro" id="IPR004108">
    <property type="entry name" value="Fe_hydrogenase_lsu_C"/>
</dbReference>
<dbReference type="SUPFAM" id="SSF53920">
    <property type="entry name" value="Fe-only hydrogenase"/>
    <property type="match status" value="1"/>
</dbReference>
<dbReference type="GO" id="GO:0005506">
    <property type="term" value="F:iron ion binding"/>
    <property type="evidence" value="ECO:0007669"/>
    <property type="project" value="InterPro"/>
</dbReference>
<dbReference type="InterPro" id="IPR036991">
    <property type="entry name" value="Fe_hydrogenase_ssu_sf"/>
</dbReference>
<feature type="domain" description="4Fe-4S ferredoxin-type" evidence="7">
    <location>
        <begin position="184"/>
        <end position="213"/>
    </location>
</feature>
<dbReference type="Pfam" id="PF13510">
    <property type="entry name" value="Fer2_4"/>
    <property type="match status" value="1"/>
</dbReference>
<dbReference type="InterPro" id="IPR017900">
    <property type="entry name" value="4Fe4S_Fe_S_CS"/>
</dbReference>
<accession>A0A7G1GA86</accession>
<dbReference type="InterPro" id="IPR009016">
    <property type="entry name" value="Fe_hydrogenase"/>
</dbReference>
<dbReference type="Gene3D" id="3.10.20.740">
    <property type="match status" value="1"/>
</dbReference>
<evidence type="ECO:0000313" key="10">
    <source>
        <dbReference type="Proteomes" id="UP000516361"/>
    </source>
</evidence>
<dbReference type="Gene3D" id="4.10.260.20">
    <property type="entry name" value="Iron hydrogenase, small subunit"/>
    <property type="match status" value="1"/>
</dbReference>
<name>A0A7G1GA86_9BACT</name>
<proteinExistence type="predicted"/>
<dbReference type="EMBL" id="AP018712">
    <property type="protein sequence ID" value="BBE31987.1"/>
    <property type="molecule type" value="Genomic_DNA"/>
</dbReference>
<dbReference type="InterPro" id="IPR036010">
    <property type="entry name" value="2Fe-2S_ferredoxin-like_sf"/>
</dbReference>
<dbReference type="GO" id="GO:0051539">
    <property type="term" value="F:4 iron, 4 sulfur cluster binding"/>
    <property type="evidence" value="ECO:0007669"/>
    <property type="project" value="UniProtKB-KW"/>
</dbReference>
<dbReference type="PROSITE" id="PS51085">
    <property type="entry name" value="2FE2S_FER_2"/>
    <property type="match status" value="1"/>
</dbReference>
<dbReference type="InterPro" id="IPR050340">
    <property type="entry name" value="Cytosolic_Fe-S_CAF"/>
</dbReference>
<dbReference type="PROSITE" id="PS51379">
    <property type="entry name" value="4FE4S_FER_2"/>
    <property type="match status" value="2"/>
</dbReference>
<protein>
    <submittedName>
        <fullName evidence="9">NADH:ubiquinone oxidoreductase</fullName>
    </submittedName>
</protein>
<dbReference type="SMART" id="SM00929">
    <property type="entry name" value="NADH-G_4Fe-4S_3"/>
    <property type="match status" value="1"/>
</dbReference>
<organism evidence="9 10">
    <name type="scientific">Tepiditoga spiralis</name>
    <dbReference type="NCBI Taxonomy" id="2108365"/>
    <lineage>
        <taxon>Bacteria</taxon>
        <taxon>Thermotogati</taxon>
        <taxon>Thermotogota</taxon>
        <taxon>Thermotogae</taxon>
        <taxon>Petrotogales</taxon>
        <taxon>Petrotogaceae</taxon>
        <taxon>Tepiditoga</taxon>
    </lineage>
</organism>
<dbReference type="Gene3D" id="3.40.50.1780">
    <property type="match status" value="1"/>
</dbReference>
<evidence type="ECO:0000259" key="6">
    <source>
        <dbReference type="PROSITE" id="PS51085"/>
    </source>
</evidence>
<sequence length="579" mass="63843">MPKVIVNNIEVEVAENATVLDAVKKTGGYVPTLCYMNLEEIGIENKPASCRVCVVEVEGRRNLAPSCATPVFEGMKISTHSRRAVNARRTVVQLLLSDHPNDCLKCPKNGECDLQDLAAELNIVRNPYIGKKSTYDKDISSAIIRDPSKCVMCRKCETACNVFQTVGVLSAVDRGFEATVKPSFDLPLEETACTFCGQCVAVCPTGALSERSYIDEVWNEIEDPKKHVVVQTAPAVRVAIAEEFGYEPGTISTGKLVGALRALGFDAVFDTNFAADLTIMEEGTEFIHRLKNGGFMPMLTSCCPGWVKFLEHQFPGLTQMPSTAKSPQQMFGAIAKTYYAKKVNKDPKEELKVVSIMPCLAKKYEAGRPEINSSEEYQDVDYSLTTRELAKMIKEAGLNFDNIPEEEYDSPLGESTGAADIFGRTGGVAEAALRTAYEVLTGETLEEVEFKDLHGYEGTRFAEVEINGKPIKIAVAFGLGNVRKLLDDICKKKIELHLIEVMACPGGCVGGGGQPYHHGDLSIIKKRAEALNNVDRNKKVRKSHENESIKTLYKEFLGEPGSEKAHHLLHTHYVKREWM</sequence>
<dbReference type="RefSeq" id="WP_190614846.1">
    <property type="nucleotide sequence ID" value="NZ_AP018712.1"/>
</dbReference>
<evidence type="ECO:0000256" key="5">
    <source>
        <dbReference type="ARBA" id="ARBA00023014"/>
    </source>
</evidence>
<dbReference type="NCBIfam" id="NF040763">
    <property type="entry name" value="FeFe_hydrog_A6"/>
    <property type="match status" value="1"/>
</dbReference>
<dbReference type="PANTHER" id="PTHR11615">
    <property type="entry name" value="NITRATE, FORMATE, IRON DEHYDROGENASE"/>
    <property type="match status" value="1"/>
</dbReference>
<dbReference type="SMART" id="SM00902">
    <property type="entry name" value="Fe_hyd_SSU"/>
    <property type="match status" value="1"/>
</dbReference>
<evidence type="ECO:0000256" key="4">
    <source>
        <dbReference type="ARBA" id="ARBA00023004"/>
    </source>
</evidence>
<keyword evidence="9" id="KW-0830">Ubiquinone</keyword>
<evidence type="ECO:0000259" key="8">
    <source>
        <dbReference type="PROSITE" id="PS51839"/>
    </source>
</evidence>
<dbReference type="KEGG" id="ocy:OSSY52_21280"/>
<evidence type="ECO:0000259" key="7">
    <source>
        <dbReference type="PROSITE" id="PS51379"/>
    </source>
</evidence>
<evidence type="ECO:0000256" key="1">
    <source>
        <dbReference type="ARBA" id="ARBA00022485"/>
    </source>
</evidence>
<evidence type="ECO:0000256" key="2">
    <source>
        <dbReference type="ARBA" id="ARBA00022723"/>
    </source>
</evidence>
<keyword evidence="10" id="KW-1185">Reference proteome</keyword>
<dbReference type="Pfam" id="PF10588">
    <property type="entry name" value="NADH-G_4Fe-4S_3"/>
    <property type="match status" value="1"/>
</dbReference>
<evidence type="ECO:0000313" key="9">
    <source>
        <dbReference type="EMBL" id="BBE31987.1"/>
    </source>
</evidence>
<dbReference type="FunFam" id="3.30.70.20:FF:000035">
    <property type="entry name" value="Iron hydrogenase 1"/>
    <property type="match status" value="1"/>
</dbReference>
<dbReference type="CDD" id="cd00207">
    <property type="entry name" value="fer2"/>
    <property type="match status" value="1"/>
</dbReference>
<dbReference type="Pfam" id="PF12838">
    <property type="entry name" value="Fer4_7"/>
    <property type="match status" value="1"/>
</dbReference>
<keyword evidence="4" id="KW-0408">Iron</keyword>
<dbReference type="InterPro" id="IPR003149">
    <property type="entry name" value="Fe_hydrogenase_ssu"/>
</dbReference>
<dbReference type="InterPro" id="IPR019574">
    <property type="entry name" value="NADH_UbQ_OxRdtase_Gsu_4Fe4S-bd"/>
</dbReference>
<dbReference type="GO" id="GO:0008901">
    <property type="term" value="F:ferredoxin hydrogenase activity"/>
    <property type="evidence" value="ECO:0007669"/>
    <property type="project" value="InterPro"/>
</dbReference>
<dbReference type="InterPro" id="IPR001041">
    <property type="entry name" value="2Fe-2S_ferredoxin-type"/>
</dbReference>
<dbReference type="AlphaFoldDB" id="A0A7G1GA86"/>
<dbReference type="PROSITE" id="PS00198">
    <property type="entry name" value="4FE4S_FER_1"/>
    <property type="match status" value="1"/>
</dbReference>
<feature type="domain" description="4Fe-4S His(Cys)3-ligated-type" evidence="8">
    <location>
        <begin position="83"/>
        <end position="122"/>
    </location>
</feature>
<keyword evidence="3" id="KW-0677">Repeat</keyword>
<dbReference type="PROSITE" id="PS51839">
    <property type="entry name" value="4FE4S_HC3"/>
    <property type="match status" value="1"/>
</dbReference>
<feature type="domain" description="4Fe-4S ferredoxin-type" evidence="7">
    <location>
        <begin position="141"/>
        <end position="171"/>
    </location>
</feature>
<reference evidence="9 10" key="1">
    <citation type="submission" date="2018-06" db="EMBL/GenBank/DDBJ databases">
        <title>Genome sequencing of Oceanotoga sp. sy52.</title>
        <authorList>
            <person name="Mori K."/>
        </authorList>
    </citation>
    <scope>NUCLEOTIDE SEQUENCE [LARGE SCALE GENOMIC DNA]</scope>
    <source>
        <strain evidence="10">sy52</strain>
    </source>
</reference>
<gene>
    <name evidence="9" type="ORF">OSSY52_21280</name>
</gene>
<keyword evidence="1" id="KW-0004">4Fe-4S</keyword>
<dbReference type="SUPFAM" id="SSF54292">
    <property type="entry name" value="2Fe-2S ferredoxin-like"/>
    <property type="match status" value="1"/>
</dbReference>
<keyword evidence="2" id="KW-0479">Metal-binding</keyword>